<sequence length="567" mass="61418">MSNHVGLEVVVTAMRKSKHTGQEEGETSATTRRRAHSLRAARNSHFQGLQTPDRIQSSSSTCSRFSNALPMKDTVEQCRRKLKEALGNLSEDSDAPPALRRLALGETEIVNLHGSDLHELGKRQEAKHSTPYEYDELLDVGVTTTAPPSPREENTRCRSSNLDETSRVCRIVGCENVESSLGPHNNGAYGRSGDIFSRRSVGTSGPPLDTTLLSPVFRAFSSFASSMRSLGQNVAMATTRRTAFAGGDNSGCQEWIRSLNSPDAEKFLEAPCIQRRDTISPRCQTTTAGSCVCVPLASAHVPDASEVRHGSSAALLSSPLGELDSVSFASSYPCEGKRERFQTNAVKDTFTMVKAHCKEPFHRIVSDTALPPCPHNGTVATLGGVQTHQRVKTHESEGFFSLVTPRQQSTNSLMHFSPTAQASLHNFLWSPQVQHQPQLQYQHSRVYSFSHTSSERVLGSPAASGSLLPWASESLEWIHQQLLLQQGNAGNMPVFLSESAAGEAGESGAVLLPTRHNGMLDEDSVSSLILTCATSNLDTIRTCPDAPLDGFMGSSTFTMNGVVTPLQ</sequence>
<evidence type="ECO:0000313" key="3">
    <source>
        <dbReference type="Proteomes" id="UP000031737"/>
    </source>
</evidence>
<protein>
    <submittedName>
        <fullName evidence="2">Uncharacterized protein</fullName>
    </submittedName>
</protein>
<evidence type="ECO:0000256" key="1">
    <source>
        <dbReference type="SAM" id="MobiDB-lite"/>
    </source>
</evidence>
<accession>A0A061J989</accession>
<dbReference type="OrthoDB" id="252653at2759"/>
<comment type="caution">
    <text evidence="2">The sequence shown here is derived from an EMBL/GenBank/DDBJ whole genome shotgun (WGS) entry which is preliminary data.</text>
</comment>
<proteinExistence type="predicted"/>
<evidence type="ECO:0000313" key="2">
    <source>
        <dbReference type="EMBL" id="ESL09857.1"/>
    </source>
</evidence>
<dbReference type="EMBL" id="AUPL01002418">
    <property type="protein sequence ID" value="ESL09857.1"/>
    <property type="molecule type" value="Genomic_DNA"/>
</dbReference>
<feature type="region of interest" description="Disordered" evidence="1">
    <location>
        <begin position="13"/>
        <end position="38"/>
    </location>
</feature>
<dbReference type="Proteomes" id="UP000031737">
    <property type="component" value="Unassembled WGS sequence"/>
</dbReference>
<gene>
    <name evidence="2" type="ORF">TRSC58_02418</name>
</gene>
<reference evidence="2 3" key="1">
    <citation type="submission" date="2013-07" db="EMBL/GenBank/DDBJ databases">
        <authorList>
            <person name="Stoco P.H."/>
            <person name="Wagner G."/>
            <person name="Gerber A."/>
            <person name="Zaha A."/>
            <person name="Thompson C."/>
            <person name="Bartholomeu D.C."/>
            <person name="Luckemeyer D.D."/>
            <person name="Bahia D."/>
            <person name="Loreto E."/>
            <person name="Prestes E.B."/>
            <person name="Lima F.M."/>
            <person name="Rodrigues-Luiz G."/>
            <person name="Vallejo G.A."/>
            <person name="Filho J.F."/>
            <person name="Monteiro K.M."/>
            <person name="Tyler K.M."/>
            <person name="de Almeida L.G."/>
            <person name="Ortiz M.F."/>
            <person name="Siervo M.A."/>
            <person name="de Moraes M.H."/>
            <person name="Cunha O.L."/>
            <person name="Mendonca-Neto R."/>
            <person name="Silva R."/>
            <person name="Teixeira S.M."/>
            <person name="Murta S.M."/>
            <person name="Sincero T.C."/>
            <person name="Mendes T.A."/>
            <person name="Urmenyi T.P."/>
            <person name="Silva V.G."/>
            <person name="da Rocha W.D."/>
            <person name="Andersson B."/>
            <person name="Romanha A.J."/>
            <person name="Steindel M."/>
            <person name="de Vasconcelos A.T."/>
            <person name="Grisard E.C."/>
        </authorList>
    </citation>
    <scope>NUCLEOTIDE SEQUENCE [LARGE SCALE GENOMIC DNA]</scope>
    <source>
        <strain evidence="2 3">SC58</strain>
    </source>
</reference>
<dbReference type="VEuPathDB" id="TriTrypDB:TRSC58_02418"/>
<dbReference type="AlphaFoldDB" id="A0A061J989"/>
<organism evidence="2 3">
    <name type="scientific">Trypanosoma rangeli SC58</name>
    <dbReference type="NCBI Taxonomy" id="429131"/>
    <lineage>
        <taxon>Eukaryota</taxon>
        <taxon>Discoba</taxon>
        <taxon>Euglenozoa</taxon>
        <taxon>Kinetoplastea</taxon>
        <taxon>Metakinetoplastina</taxon>
        <taxon>Trypanosomatida</taxon>
        <taxon>Trypanosomatidae</taxon>
        <taxon>Trypanosoma</taxon>
        <taxon>Herpetosoma</taxon>
    </lineage>
</organism>
<keyword evidence="3" id="KW-1185">Reference proteome</keyword>
<name>A0A061J989_TRYRA</name>